<name>A0A6N7WEG5_9FIRM</name>
<protein>
    <submittedName>
        <fullName evidence="1">Uncharacterized protein</fullName>
    </submittedName>
</protein>
<accession>A0A6N7WEG5</accession>
<organism evidence="1 2">
    <name type="scientific">Eisenbergiella porci</name>
    <dbReference type="NCBI Taxonomy" id="2652274"/>
    <lineage>
        <taxon>Bacteria</taxon>
        <taxon>Bacillati</taxon>
        <taxon>Bacillota</taxon>
        <taxon>Clostridia</taxon>
        <taxon>Lachnospirales</taxon>
        <taxon>Lachnospiraceae</taxon>
        <taxon>Eisenbergiella</taxon>
    </lineage>
</organism>
<dbReference type="Proteomes" id="UP000436047">
    <property type="component" value="Unassembled WGS sequence"/>
</dbReference>
<dbReference type="EMBL" id="VUMI01000007">
    <property type="protein sequence ID" value="MSS87878.1"/>
    <property type="molecule type" value="Genomic_DNA"/>
</dbReference>
<sequence length="84" mass="9410">MAVARVNEKTIKMDIEYGKGGLFIRIENPFSGEIKYLNETSGEEKKIASIKEAVPYCFLFHYTKICPGKSNNIIPSMPGIKVVI</sequence>
<evidence type="ECO:0000313" key="1">
    <source>
        <dbReference type="EMBL" id="MSS87878.1"/>
    </source>
</evidence>
<gene>
    <name evidence="1" type="ORF">FYJ45_05925</name>
</gene>
<dbReference type="AlphaFoldDB" id="A0A6N7WEG5"/>
<proteinExistence type="predicted"/>
<keyword evidence="2" id="KW-1185">Reference proteome</keyword>
<evidence type="ECO:0000313" key="2">
    <source>
        <dbReference type="Proteomes" id="UP000436047"/>
    </source>
</evidence>
<reference evidence="1 2" key="1">
    <citation type="submission" date="2019-08" db="EMBL/GenBank/DDBJ databases">
        <title>In-depth cultivation of the pig gut microbiome towards novel bacterial diversity and tailored functional studies.</title>
        <authorList>
            <person name="Wylensek D."/>
            <person name="Hitch T.C.A."/>
            <person name="Clavel T."/>
        </authorList>
    </citation>
    <scope>NUCLEOTIDE SEQUENCE [LARGE SCALE GENOMIC DNA]</scope>
    <source>
        <strain evidence="1 2">WCA-389-WT-23B</strain>
    </source>
</reference>
<comment type="caution">
    <text evidence="1">The sequence shown here is derived from an EMBL/GenBank/DDBJ whole genome shotgun (WGS) entry which is preliminary data.</text>
</comment>